<keyword evidence="7" id="KW-0121">Carboxypeptidase</keyword>
<dbReference type="GO" id="GO:0046872">
    <property type="term" value="F:metal ion binding"/>
    <property type="evidence" value="ECO:0007669"/>
    <property type="project" value="UniProtKB-KW"/>
</dbReference>
<dbReference type="GO" id="GO:0005764">
    <property type="term" value="C:lysosome"/>
    <property type="evidence" value="ECO:0007669"/>
    <property type="project" value="UniProtKB-SubCell"/>
</dbReference>
<evidence type="ECO:0000256" key="12">
    <source>
        <dbReference type="ARBA" id="ARBA00022824"/>
    </source>
</evidence>
<evidence type="ECO:0000256" key="13">
    <source>
        <dbReference type="ARBA" id="ARBA00022833"/>
    </source>
</evidence>
<gene>
    <name evidence="24" type="ORF">FHS94_001311</name>
</gene>
<organism evidence="24 25">
    <name type="scientific">Sphingomonas aerophila</name>
    <dbReference type="NCBI Taxonomy" id="1344948"/>
    <lineage>
        <taxon>Bacteria</taxon>
        <taxon>Pseudomonadati</taxon>
        <taxon>Pseudomonadota</taxon>
        <taxon>Alphaproteobacteria</taxon>
        <taxon>Sphingomonadales</taxon>
        <taxon>Sphingomonadaceae</taxon>
        <taxon>Sphingomonas</taxon>
    </lineage>
</organism>
<evidence type="ECO:0000256" key="6">
    <source>
        <dbReference type="ARBA" id="ARBA00022525"/>
    </source>
</evidence>
<evidence type="ECO:0000256" key="4">
    <source>
        <dbReference type="ARBA" id="ARBA00004613"/>
    </source>
</evidence>
<evidence type="ECO:0000256" key="10">
    <source>
        <dbReference type="ARBA" id="ARBA00022729"/>
    </source>
</evidence>
<protein>
    <recommendedName>
        <fullName evidence="5">Carboxypeptidase Q</fullName>
    </recommendedName>
    <alternativeName>
        <fullName evidence="20">Plasma glutamate carboxypeptidase</fullName>
    </alternativeName>
</protein>
<dbReference type="PANTHER" id="PTHR12053">
    <property type="entry name" value="PROTEASE FAMILY M28 PLASMA GLUTAMATE CARBOXYPEPTIDASE-RELATED"/>
    <property type="match status" value="1"/>
</dbReference>
<comment type="caution">
    <text evidence="24">The sequence shown here is derived from an EMBL/GenBank/DDBJ whole genome shotgun (WGS) entry which is preliminary data.</text>
</comment>
<reference evidence="24 25" key="1">
    <citation type="submission" date="2020-08" db="EMBL/GenBank/DDBJ databases">
        <title>Genomic Encyclopedia of Type Strains, Phase IV (KMG-IV): sequencing the most valuable type-strain genomes for metagenomic binning, comparative biology and taxonomic classification.</title>
        <authorList>
            <person name="Goeker M."/>
        </authorList>
    </citation>
    <scope>NUCLEOTIDE SEQUENCE [LARGE SCALE GENOMIC DNA]</scope>
    <source>
        <strain evidence="24 25">DSM 100044</strain>
    </source>
</reference>
<evidence type="ECO:0000256" key="15">
    <source>
        <dbReference type="ARBA" id="ARBA00023049"/>
    </source>
</evidence>
<keyword evidence="10 22" id="KW-0732">Signal</keyword>
<evidence type="ECO:0000256" key="18">
    <source>
        <dbReference type="ARBA" id="ARBA00023228"/>
    </source>
</evidence>
<dbReference type="GO" id="GO:0005615">
    <property type="term" value="C:extracellular space"/>
    <property type="evidence" value="ECO:0007669"/>
    <property type="project" value="TreeGrafter"/>
</dbReference>
<feature type="signal peptide" evidence="22">
    <location>
        <begin position="1"/>
        <end position="19"/>
    </location>
</feature>
<keyword evidence="11" id="KW-0378">Hydrolase</keyword>
<keyword evidence="8" id="KW-0645">Protease</keyword>
<dbReference type="Gene3D" id="3.40.630.10">
    <property type="entry name" value="Zn peptidases"/>
    <property type="match status" value="2"/>
</dbReference>
<feature type="chain" id="PRO_5030959741" description="Carboxypeptidase Q" evidence="22">
    <location>
        <begin position="20"/>
        <end position="539"/>
    </location>
</feature>
<evidence type="ECO:0000256" key="9">
    <source>
        <dbReference type="ARBA" id="ARBA00022723"/>
    </source>
</evidence>
<dbReference type="InterPro" id="IPR007484">
    <property type="entry name" value="Peptidase_M28"/>
</dbReference>
<dbReference type="Proteomes" id="UP000546200">
    <property type="component" value="Unassembled WGS sequence"/>
</dbReference>
<evidence type="ECO:0000256" key="14">
    <source>
        <dbReference type="ARBA" id="ARBA00023034"/>
    </source>
</evidence>
<comment type="subcellular location">
    <subcellularLocation>
        <location evidence="1">Endoplasmic reticulum</location>
    </subcellularLocation>
    <subcellularLocation>
        <location evidence="3">Golgi apparatus</location>
    </subcellularLocation>
    <subcellularLocation>
        <location evidence="2">Lysosome</location>
    </subcellularLocation>
    <subcellularLocation>
        <location evidence="4">Secreted</location>
    </subcellularLocation>
</comment>
<name>A0A7W9BC37_9SPHN</name>
<evidence type="ECO:0000256" key="16">
    <source>
        <dbReference type="ARBA" id="ARBA00023145"/>
    </source>
</evidence>
<dbReference type="GO" id="GO:0006508">
    <property type="term" value="P:proteolysis"/>
    <property type="evidence" value="ECO:0007669"/>
    <property type="project" value="UniProtKB-KW"/>
</dbReference>
<keyword evidence="18" id="KW-0458">Lysosome</keyword>
<evidence type="ECO:0000256" key="17">
    <source>
        <dbReference type="ARBA" id="ARBA00023180"/>
    </source>
</evidence>
<keyword evidence="15" id="KW-0482">Metalloprotease</keyword>
<keyword evidence="12" id="KW-0256">Endoplasmic reticulum</keyword>
<proteinExistence type="predicted"/>
<evidence type="ECO:0000313" key="25">
    <source>
        <dbReference type="Proteomes" id="UP000546200"/>
    </source>
</evidence>
<evidence type="ECO:0000256" key="21">
    <source>
        <dbReference type="SAM" id="MobiDB-lite"/>
    </source>
</evidence>
<evidence type="ECO:0000256" key="20">
    <source>
        <dbReference type="ARBA" id="ARBA00033328"/>
    </source>
</evidence>
<feature type="domain" description="Peptidase M28" evidence="23">
    <location>
        <begin position="286"/>
        <end position="502"/>
    </location>
</feature>
<keyword evidence="25" id="KW-1185">Reference proteome</keyword>
<dbReference type="GO" id="GO:0004180">
    <property type="term" value="F:carboxypeptidase activity"/>
    <property type="evidence" value="ECO:0007669"/>
    <property type="project" value="UniProtKB-KW"/>
</dbReference>
<dbReference type="Pfam" id="PF04389">
    <property type="entry name" value="Peptidase_M28"/>
    <property type="match status" value="1"/>
</dbReference>
<comment type="subunit">
    <text evidence="19">Homodimer. The monomeric form is inactive while the homodimer is active.</text>
</comment>
<evidence type="ECO:0000256" key="11">
    <source>
        <dbReference type="ARBA" id="ARBA00022801"/>
    </source>
</evidence>
<evidence type="ECO:0000256" key="3">
    <source>
        <dbReference type="ARBA" id="ARBA00004555"/>
    </source>
</evidence>
<dbReference type="PANTHER" id="PTHR12053:SF3">
    <property type="entry name" value="CARBOXYPEPTIDASE Q"/>
    <property type="match status" value="1"/>
</dbReference>
<keyword evidence="9" id="KW-0479">Metal-binding</keyword>
<evidence type="ECO:0000256" key="8">
    <source>
        <dbReference type="ARBA" id="ARBA00022670"/>
    </source>
</evidence>
<evidence type="ECO:0000256" key="2">
    <source>
        <dbReference type="ARBA" id="ARBA00004371"/>
    </source>
</evidence>
<dbReference type="GO" id="GO:0043171">
    <property type="term" value="P:peptide catabolic process"/>
    <property type="evidence" value="ECO:0007669"/>
    <property type="project" value="TreeGrafter"/>
</dbReference>
<evidence type="ECO:0000256" key="7">
    <source>
        <dbReference type="ARBA" id="ARBA00022645"/>
    </source>
</evidence>
<dbReference type="EMBL" id="JACIJK010000003">
    <property type="protein sequence ID" value="MBB5714480.1"/>
    <property type="molecule type" value="Genomic_DNA"/>
</dbReference>
<sequence length="539" mass="58452">MRHLLLAATALFALAPAAAQDKKTDKSAALNSILDQGMNHSEVMVTAQYMADVIGPRLTNSPAMRLAEGWTQSQFSRWGLRNVHKEGFEFGRGWSIERSSVRMLTPRPIQLTAIPIAWTPGTSGPLTAPVIVAPMKEEKDFAKWRGKLSGKIVMLTLPGTGDEPDEAPFRRLSGDDLSKLDRFQQPTYDPAATDRRLKRLDYAQKLDAFLKSEGAVAYATMSYRDGKLVSGEGYLFGKGETPALPGVQIAAEDYRRLARLAKVGPAPTLEINSDVRFDDSDTQAYNIIAEIPGTDPKAGYVMAGAHLDSWVAGDGAADNGAGSAMIMEAARILAAAGVRPRRTIRFALWVGEEQGILGSMAYVEQHLATRGGAGDGAGGKGMQRYYGFSNRWPVTPLPGYKDLTAYFNIDNGSGKLRGLYAERNPAAVPILREWLAPFAAMGANTVALRPTGGTDHVFLQQIGIQGFQFIQDPLDYESRIHHSSIDTFDHLKAEDMRQGSTILASVLLSAANADQALPRPPLPTQPAVTDPFAYSDDDD</sequence>
<keyword evidence="13" id="KW-0862">Zinc</keyword>
<evidence type="ECO:0000256" key="19">
    <source>
        <dbReference type="ARBA" id="ARBA00025833"/>
    </source>
</evidence>
<dbReference type="SUPFAM" id="SSF53187">
    <property type="entry name" value="Zn-dependent exopeptidases"/>
    <property type="match status" value="1"/>
</dbReference>
<evidence type="ECO:0000256" key="1">
    <source>
        <dbReference type="ARBA" id="ARBA00004240"/>
    </source>
</evidence>
<keyword evidence="6" id="KW-0964">Secreted</keyword>
<dbReference type="InterPro" id="IPR039866">
    <property type="entry name" value="CPQ"/>
</dbReference>
<evidence type="ECO:0000256" key="22">
    <source>
        <dbReference type="SAM" id="SignalP"/>
    </source>
</evidence>
<keyword evidence="16" id="KW-0865">Zymogen</keyword>
<dbReference type="AlphaFoldDB" id="A0A7W9BC37"/>
<accession>A0A7W9BC37</accession>
<evidence type="ECO:0000259" key="23">
    <source>
        <dbReference type="Pfam" id="PF04389"/>
    </source>
</evidence>
<dbReference type="GO" id="GO:0070573">
    <property type="term" value="F:metallodipeptidase activity"/>
    <property type="evidence" value="ECO:0007669"/>
    <property type="project" value="InterPro"/>
</dbReference>
<dbReference type="RefSeq" id="WP_184055809.1">
    <property type="nucleotide sequence ID" value="NZ_JACIJK010000003.1"/>
</dbReference>
<keyword evidence="14" id="KW-0333">Golgi apparatus</keyword>
<feature type="region of interest" description="Disordered" evidence="21">
    <location>
        <begin position="516"/>
        <end position="539"/>
    </location>
</feature>
<keyword evidence="17" id="KW-0325">Glycoprotein</keyword>
<evidence type="ECO:0000256" key="5">
    <source>
        <dbReference type="ARBA" id="ARBA00014116"/>
    </source>
</evidence>
<evidence type="ECO:0000313" key="24">
    <source>
        <dbReference type="EMBL" id="MBB5714480.1"/>
    </source>
</evidence>